<evidence type="ECO:0000313" key="5">
    <source>
        <dbReference type="Proteomes" id="UP000789803"/>
    </source>
</evidence>
<dbReference type="Gene3D" id="3.40.640.10">
    <property type="entry name" value="Type I PLP-dependent aspartate aminotransferase-like (Major domain)"/>
    <property type="match status" value="1"/>
</dbReference>
<evidence type="ECO:0000256" key="1">
    <source>
        <dbReference type="ARBA" id="ARBA00037999"/>
    </source>
</evidence>
<dbReference type="InterPro" id="IPR015424">
    <property type="entry name" value="PyrdxlP-dep_Trfase"/>
</dbReference>
<dbReference type="PIRSF" id="PIRSF000390">
    <property type="entry name" value="PLP_StrS"/>
    <property type="match status" value="1"/>
</dbReference>
<dbReference type="EMBL" id="CAJHOF010000006">
    <property type="protein sequence ID" value="CAD7288039.1"/>
    <property type="molecule type" value="Genomic_DNA"/>
</dbReference>
<evidence type="ECO:0000256" key="3">
    <source>
        <dbReference type="RuleBase" id="RU004508"/>
    </source>
</evidence>
<gene>
    <name evidence="4" type="primary">pseC</name>
    <name evidence="4" type="ORF">LMG7974_00802</name>
</gene>
<dbReference type="Gene3D" id="3.90.1150.10">
    <property type="entry name" value="Aspartate Aminotransferase, domain 1"/>
    <property type="match status" value="1"/>
</dbReference>
<dbReference type="InterPro" id="IPR000653">
    <property type="entry name" value="DegT/StrS_aminotransferase"/>
</dbReference>
<dbReference type="SUPFAM" id="SSF53383">
    <property type="entry name" value="PLP-dependent transferases"/>
    <property type="match status" value="1"/>
</dbReference>
<protein>
    <recommendedName>
        <fullName evidence="2">UDP-4-amino-4,6-dideoxy-N-acetyl-beta-L-altrosamine transaminase</fullName>
        <ecNumber evidence="2">2.6.1.92</ecNumber>
    </recommendedName>
</protein>
<keyword evidence="3" id="KW-0663">Pyridoxal phosphate</keyword>
<dbReference type="InterPro" id="IPR015421">
    <property type="entry name" value="PyrdxlP-dep_Trfase_major"/>
</dbReference>
<evidence type="ECO:0000313" key="4">
    <source>
        <dbReference type="EMBL" id="CAD7288039.1"/>
    </source>
</evidence>
<keyword evidence="4" id="KW-0032">Aminotransferase</keyword>
<dbReference type="PANTHER" id="PTHR30244">
    <property type="entry name" value="TRANSAMINASE"/>
    <property type="match status" value="1"/>
</dbReference>
<dbReference type="Pfam" id="PF01041">
    <property type="entry name" value="DegT_DnrJ_EryC1"/>
    <property type="match status" value="1"/>
</dbReference>
<comment type="similarity">
    <text evidence="1 3">Belongs to the DegT/DnrJ/EryC1 family.</text>
</comment>
<dbReference type="RefSeq" id="WP_418884061.1">
    <property type="nucleotide sequence ID" value="NZ_CAJHOF010000006.1"/>
</dbReference>
<name>A0ABM8Q580_9BACT</name>
<accession>A0ABM8Q580</accession>
<dbReference type="CDD" id="cd00616">
    <property type="entry name" value="AHBA_syn"/>
    <property type="match status" value="1"/>
</dbReference>
<reference evidence="4 5" key="1">
    <citation type="submission" date="2020-11" db="EMBL/GenBank/DDBJ databases">
        <authorList>
            <person name="Peeters C."/>
        </authorList>
    </citation>
    <scope>NUCLEOTIDE SEQUENCE [LARGE SCALE GENOMIC DNA]</scope>
    <source>
        <strain evidence="4 5">LMG 7974</strain>
    </source>
</reference>
<proteinExistence type="inferred from homology"/>
<keyword evidence="4" id="KW-0808">Transferase</keyword>
<keyword evidence="5" id="KW-1185">Reference proteome</keyword>
<dbReference type="EC" id="2.6.1.92" evidence="2"/>
<dbReference type="InterPro" id="IPR020026">
    <property type="entry name" value="PseC"/>
</dbReference>
<sequence length="373" mass="41425">MRSFIPYSKQQITDDDIAVVCAAMKGEYLTGGTAVSEFEKALCKYIGVKHVVVMNSATSALHVAYLALGVGVGDEVITTPITFAATANAALMCGADVKFCDVKDDGNIDENLIQKLITSKTKVITAVDFGGNAVAIDEILKIARQNGLKLIDDASHALGSEIDGVKVGNHADISIFSFHAIKPITTFEGGAIATNSDEYANLARLYRSHGIVKTELWDSDMSELGYNYRLSDVACVLGQNQLKRLDDMIAVREKIARYYDERFKSQTKFSIVKIEPNKRSARHLYVVLLSEKLAQKKAEIFKKLHEMGVGVQVHYKPTYKFSYYKQKYGEIYLKNAENFYLRELSLPCHQSMSDDDAKYVADTFLSVLDEFGN</sequence>
<dbReference type="NCBIfam" id="TIGR03588">
    <property type="entry name" value="PseC"/>
    <property type="match status" value="1"/>
</dbReference>
<dbReference type="GO" id="GO:0008483">
    <property type="term" value="F:transaminase activity"/>
    <property type="evidence" value="ECO:0007669"/>
    <property type="project" value="UniProtKB-KW"/>
</dbReference>
<organism evidence="4 5">
    <name type="scientific">Campylobacter majalis</name>
    <dbReference type="NCBI Taxonomy" id="2790656"/>
    <lineage>
        <taxon>Bacteria</taxon>
        <taxon>Pseudomonadati</taxon>
        <taxon>Campylobacterota</taxon>
        <taxon>Epsilonproteobacteria</taxon>
        <taxon>Campylobacterales</taxon>
        <taxon>Campylobacteraceae</taxon>
        <taxon>Campylobacter</taxon>
    </lineage>
</organism>
<dbReference type="InterPro" id="IPR015422">
    <property type="entry name" value="PyrdxlP-dep_Trfase_small"/>
</dbReference>
<comment type="caution">
    <text evidence="4">The sequence shown here is derived from an EMBL/GenBank/DDBJ whole genome shotgun (WGS) entry which is preliminary data.</text>
</comment>
<evidence type="ECO:0000256" key="2">
    <source>
        <dbReference type="NCBIfam" id="TIGR03588"/>
    </source>
</evidence>
<dbReference type="Proteomes" id="UP000789803">
    <property type="component" value="Unassembled WGS sequence"/>
</dbReference>
<dbReference type="PANTHER" id="PTHR30244:SF34">
    <property type="entry name" value="DTDP-4-AMINO-4,6-DIDEOXYGALACTOSE TRANSAMINASE"/>
    <property type="match status" value="1"/>
</dbReference>